<evidence type="ECO:0000313" key="2">
    <source>
        <dbReference type="Proteomes" id="UP001153737"/>
    </source>
</evidence>
<reference evidence="1" key="2">
    <citation type="submission" date="2022-10" db="EMBL/GenBank/DDBJ databases">
        <authorList>
            <consortium name="ENA_rothamsted_submissions"/>
            <consortium name="culmorum"/>
            <person name="King R."/>
        </authorList>
    </citation>
    <scope>NUCLEOTIDE SEQUENCE</scope>
</reference>
<reference evidence="1" key="1">
    <citation type="submission" date="2022-01" db="EMBL/GenBank/DDBJ databases">
        <authorList>
            <person name="King R."/>
        </authorList>
    </citation>
    <scope>NUCLEOTIDE SEQUENCE</scope>
</reference>
<name>A0A9P0DJW4_PHACE</name>
<organism evidence="1 2">
    <name type="scientific">Phaedon cochleariae</name>
    <name type="common">Mustard beetle</name>
    <dbReference type="NCBI Taxonomy" id="80249"/>
    <lineage>
        <taxon>Eukaryota</taxon>
        <taxon>Metazoa</taxon>
        <taxon>Ecdysozoa</taxon>
        <taxon>Arthropoda</taxon>
        <taxon>Hexapoda</taxon>
        <taxon>Insecta</taxon>
        <taxon>Pterygota</taxon>
        <taxon>Neoptera</taxon>
        <taxon>Endopterygota</taxon>
        <taxon>Coleoptera</taxon>
        <taxon>Polyphaga</taxon>
        <taxon>Cucujiformia</taxon>
        <taxon>Chrysomeloidea</taxon>
        <taxon>Chrysomelidae</taxon>
        <taxon>Chrysomelinae</taxon>
        <taxon>Chrysomelini</taxon>
        <taxon>Phaedon</taxon>
    </lineage>
</organism>
<keyword evidence="2" id="KW-1185">Reference proteome</keyword>
<proteinExistence type="predicted"/>
<protein>
    <submittedName>
        <fullName evidence="1">Uncharacterized protein</fullName>
    </submittedName>
</protein>
<dbReference type="PANTHER" id="PTHR47018">
    <property type="entry name" value="CXC DOMAIN-CONTAINING PROTEIN-RELATED"/>
    <property type="match status" value="1"/>
</dbReference>
<evidence type="ECO:0000313" key="1">
    <source>
        <dbReference type="EMBL" id="CAH1160137.1"/>
    </source>
</evidence>
<dbReference type="OrthoDB" id="7297429at2759"/>
<dbReference type="Proteomes" id="UP001153737">
    <property type="component" value="Chromosome 3"/>
</dbReference>
<accession>A0A9P0DJW4</accession>
<sequence>MESNRLNERIIDWQKCSLCQSVTSESLLDPMKSKAMKPEQCYGVLENIILEFERTSGSTPVKVDVALLDEGCGIKTTLLQHNAKWHKSCRLKLNAKAMKTHLNKCDPEPELVTTSEDAQVTTSSTRCLREKQTTSGHIAICFFCDGEETADHKFHLVLTLGLDAKVRECATKLGDQKLLAKLNKGDMVAQDATYHKLCLVKLYNKCRRVQPSDEEPEEHGKVEAMVLAELITYIESARGDTNSPVFKMTDLVNMYTERLNQMGIDVQGRIHSTKLKDRILTQINDLRSFRKGRDSYLVFDSELEDVIQKAYQHKLDDEANILSKAAAIVRKEIKQSNVSFPYKFEEGSQQHAVPSSLMSIVSMILYGCNIKKRSCSNSQTQPALTISQLLLFNCKSERSNPNVMYHQRIREPPIAVGLGLYIHTHTRQRQILDLMFTLGLCVSYDRVLEISNCIAETLCNKYEQDNLVCPPNLLKGIFTTAAGDNIDHNPSATTAHTSFHGTGISLFQHPPPKHSGETWATLEYPSKAISKSVPYLPDFYTTVSPVTQLRPNVTLPSVHGPYIGNLSALREAEAREYDWLSHVKDYLDSNTDADDRWLSWSAYHANSIANQEFSPSIGALLPLLKEPSHTPAMIAHAFLKAIGCWLEGSGWTQVLVDAQVASAGTAESFLTAGHIMRTRKAHQVTICALNSLLQTAFRDANTAVDENFQKWCEQRQKESALFQYWYITLSLELLLNMYVQSLRTGNFRLYCDCLTKMCPWFFALDRINYARWLPIHLRDMVNLEHTHPDIAANFVDGSFVVHKTNNHFSALPIDQAHEQHNAIIKGEGGAVGLTENPSALRRWTVAGPEVARIVVQFENMIDSSTSENTRHHDENQATQRLFEQQVKRVIFAFMELGNPFCDDTGDLMNIVTKQSVHENVKQTVMTIEEVGSHEFRQYVDKRIDRRVEPISQPIKKLKMPLFSTPPPRSSKSKSVLRSVRNDCNLFARLYIGCETRGGDLNEFFRHENHAWPPSLAEYGQIRIAKKSDIIGCVEQLLQDHDAPETLDVVLIDGAVVVHLIRPTEAMKTFEDYAEKGILPYLKSQFRRTTRLEIIWDTYLPGSLKASARKKRGTGIRTRVLSKTPLPKKWHEFLRMDENKEELFHFLSSHLRNISPDVGTVVTTIGEDTISNVDICLESVTPCSHEEADTRLMLHAHAAIQQGCSRILIRTVDSDVMVLGIALAAQYINANIKLWIELGTGKNIRVISAHGVASAMGLERASALPAFHALSGCDTVSAFATRGKKSAWKAWEKCPEMTHALIAISRPCKDIDSDIFDILQQFVVIMYDHTCSETDVNAARRYLFTQKHRTLDGIPPTKDALMLHVKRAAYQAGHVWGQANVKKPVLPSPGAWGWTRDDIGWEPTWTTIPEALKSCIEIMACACHQQKCSGHCKCVKYHVQCTSLSNGVVVISESDIYQKSQDEVQLLLVVPVIICIVPFGEIEFVRGILCCRRQLY</sequence>
<dbReference type="EMBL" id="OU896709">
    <property type="protein sequence ID" value="CAH1160137.1"/>
    <property type="molecule type" value="Genomic_DNA"/>
</dbReference>
<gene>
    <name evidence="1" type="ORF">PHAECO_LOCUS6945</name>
</gene>